<name>A0A2Z6NDF3_TRISU</name>
<gene>
    <name evidence="1" type="ORF">TSUD_365980</name>
</gene>
<evidence type="ECO:0000313" key="1">
    <source>
        <dbReference type="EMBL" id="GAU41851.1"/>
    </source>
</evidence>
<sequence>MGNNFYKELVEDHGCGNSWRKTEFTFPNIVRMLLEALFAMNAWKSESSKCNRHTAAKLKKLFLL</sequence>
<proteinExistence type="predicted"/>
<organism evidence="1 2">
    <name type="scientific">Trifolium subterraneum</name>
    <name type="common">Subterranean clover</name>
    <dbReference type="NCBI Taxonomy" id="3900"/>
    <lineage>
        <taxon>Eukaryota</taxon>
        <taxon>Viridiplantae</taxon>
        <taxon>Streptophyta</taxon>
        <taxon>Embryophyta</taxon>
        <taxon>Tracheophyta</taxon>
        <taxon>Spermatophyta</taxon>
        <taxon>Magnoliopsida</taxon>
        <taxon>eudicotyledons</taxon>
        <taxon>Gunneridae</taxon>
        <taxon>Pentapetalae</taxon>
        <taxon>rosids</taxon>
        <taxon>fabids</taxon>
        <taxon>Fabales</taxon>
        <taxon>Fabaceae</taxon>
        <taxon>Papilionoideae</taxon>
        <taxon>50 kb inversion clade</taxon>
        <taxon>NPAAA clade</taxon>
        <taxon>Hologalegina</taxon>
        <taxon>IRL clade</taxon>
        <taxon>Trifolieae</taxon>
        <taxon>Trifolium</taxon>
    </lineage>
</organism>
<accession>A0A2Z6NDF3</accession>
<dbReference type="Proteomes" id="UP000242715">
    <property type="component" value="Unassembled WGS sequence"/>
</dbReference>
<reference evidence="2" key="1">
    <citation type="journal article" date="2017" name="Front. Plant Sci.">
        <title>Climate Clever Clovers: New Paradigm to Reduce the Environmental Footprint of Ruminants by Breeding Low Methanogenic Forages Utilizing Haplotype Variation.</title>
        <authorList>
            <person name="Kaur P."/>
            <person name="Appels R."/>
            <person name="Bayer P.E."/>
            <person name="Keeble-Gagnere G."/>
            <person name="Wang J."/>
            <person name="Hirakawa H."/>
            <person name="Shirasawa K."/>
            <person name="Vercoe P."/>
            <person name="Stefanova K."/>
            <person name="Durmic Z."/>
            <person name="Nichols P."/>
            <person name="Revell C."/>
            <person name="Isobe S.N."/>
            <person name="Edwards D."/>
            <person name="Erskine W."/>
        </authorList>
    </citation>
    <scope>NUCLEOTIDE SEQUENCE [LARGE SCALE GENOMIC DNA]</scope>
    <source>
        <strain evidence="2">cv. Daliak</strain>
    </source>
</reference>
<keyword evidence="2" id="KW-1185">Reference proteome</keyword>
<evidence type="ECO:0000313" key="2">
    <source>
        <dbReference type="Proteomes" id="UP000242715"/>
    </source>
</evidence>
<dbReference type="AlphaFoldDB" id="A0A2Z6NDF3"/>
<protein>
    <submittedName>
        <fullName evidence="1">Uncharacterized protein</fullName>
    </submittedName>
</protein>
<dbReference type="EMBL" id="DF973885">
    <property type="protein sequence ID" value="GAU41851.1"/>
    <property type="molecule type" value="Genomic_DNA"/>
</dbReference>